<organism evidence="1 2">
    <name type="scientific">Mollisia scopiformis</name>
    <name type="common">Conifer needle endophyte fungus</name>
    <name type="synonym">Phialocephala scopiformis</name>
    <dbReference type="NCBI Taxonomy" id="149040"/>
    <lineage>
        <taxon>Eukaryota</taxon>
        <taxon>Fungi</taxon>
        <taxon>Dikarya</taxon>
        <taxon>Ascomycota</taxon>
        <taxon>Pezizomycotina</taxon>
        <taxon>Leotiomycetes</taxon>
        <taxon>Helotiales</taxon>
        <taxon>Mollisiaceae</taxon>
        <taxon>Mollisia</taxon>
    </lineage>
</organism>
<evidence type="ECO:0000313" key="1">
    <source>
        <dbReference type="EMBL" id="KUJ13020.1"/>
    </source>
</evidence>
<dbReference type="GO" id="GO:0003997">
    <property type="term" value="F:acyl-CoA oxidase activity"/>
    <property type="evidence" value="ECO:0007669"/>
    <property type="project" value="InterPro"/>
</dbReference>
<dbReference type="GO" id="GO:0005777">
    <property type="term" value="C:peroxisome"/>
    <property type="evidence" value="ECO:0007669"/>
    <property type="project" value="InterPro"/>
</dbReference>
<dbReference type="InterPro" id="IPR009100">
    <property type="entry name" value="AcylCoA_DH/oxidase_NM_dom_sf"/>
</dbReference>
<dbReference type="PANTHER" id="PTHR10909:SF382">
    <property type="entry name" value="ACYL-COENZYME A OXIDASE"/>
    <property type="match status" value="1"/>
</dbReference>
<dbReference type="GO" id="GO:0055088">
    <property type="term" value="P:lipid homeostasis"/>
    <property type="evidence" value="ECO:0007669"/>
    <property type="project" value="TreeGrafter"/>
</dbReference>
<dbReference type="InParanoid" id="A0A194WYJ9"/>
<dbReference type="InterPro" id="IPR046373">
    <property type="entry name" value="Acyl-CoA_Oxase/DH_mid-dom_sf"/>
</dbReference>
<name>A0A194WYJ9_MOLSC</name>
<dbReference type="InterPro" id="IPR036250">
    <property type="entry name" value="AcylCo_DH-like_C"/>
</dbReference>
<dbReference type="PANTHER" id="PTHR10909">
    <property type="entry name" value="ELECTRON TRANSPORT OXIDOREDUCTASE"/>
    <property type="match status" value="1"/>
</dbReference>
<dbReference type="EMBL" id="KQ947423">
    <property type="protein sequence ID" value="KUJ13020.1"/>
    <property type="molecule type" value="Genomic_DNA"/>
</dbReference>
<accession>A0A194WYJ9</accession>
<sequence>MNESQKRDIQTGDYPTKHLLQHHLFKPNSPYLAEDERVAISYQRAREIGRAYEFTAHDIHKLTPKFWKLHADPINTRDNAAFTLLTIQYNLAAGTIAPYAAKLPHLQTLLKSILNFDVSAQYLLTEVGHGLDAPNLETTATLLTDGGFELHTPHDGAVKIMPPTSPRGIPCVGVVMARLLVNGQDRGIRPFIVNINNGKHMYKGITSRNLPTRTGSKPLHHSLTTFTHLNLPPTSLLGALSTPEPHFQATIWRVGVGSLALSLTYIPILKVSLYIVSQYSLRRLIQQNRLPIITFSTQHRPLLFALSRITVWESYAGAALRLYLDANLSDKVRAGIAAAFKACLTRGVQGSLYWLAERCGAQGLFVHNQIVELQLAARGVSIAEGDVLALCIRLATELLIGRYALPAPTNPSCFLALHEAGLFQEARSLMSTMSSHRSPEFNQLILPLCQPLVESIGERMAYEAAVADNIDKDILDLYEVSAMMRDLSWFTENLGMTREEVKRRESETYGKVLGKFGACLRGLGVEEYCTAPIMTEQGSKAFIDGLKVFGSEERDEGTVKAKL</sequence>
<dbReference type="AlphaFoldDB" id="A0A194WYJ9"/>
<dbReference type="Proteomes" id="UP000070700">
    <property type="component" value="Unassembled WGS sequence"/>
</dbReference>
<dbReference type="SUPFAM" id="SSF47203">
    <property type="entry name" value="Acyl-CoA dehydrogenase C-terminal domain-like"/>
    <property type="match status" value="1"/>
</dbReference>
<gene>
    <name evidence="1" type="ORF">LY89DRAFT_756355</name>
</gene>
<dbReference type="Gene3D" id="1.20.140.10">
    <property type="entry name" value="Butyryl-CoA Dehydrogenase, subunit A, domain 3"/>
    <property type="match status" value="1"/>
</dbReference>
<dbReference type="KEGG" id="psco:LY89DRAFT_756355"/>
<dbReference type="GO" id="GO:0071949">
    <property type="term" value="F:FAD binding"/>
    <property type="evidence" value="ECO:0007669"/>
    <property type="project" value="InterPro"/>
</dbReference>
<dbReference type="InterPro" id="IPR012258">
    <property type="entry name" value="Acyl-CoA_oxidase"/>
</dbReference>
<dbReference type="GO" id="GO:0005504">
    <property type="term" value="F:fatty acid binding"/>
    <property type="evidence" value="ECO:0007669"/>
    <property type="project" value="TreeGrafter"/>
</dbReference>
<evidence type="ECO:0000313" key="2">
    <source>
        <dbReference type="Proteomes" id="UP000070700"/>
    </source>
</evidence>
<dbReference type="GO" id="GO:0033540">
    <property type="term" value="P:fatty acid beta-oxidation using acyl-CoA oxidase"/>
    <property type="evidence" value="ECO:0007669"/>
    <property type="project" value="TreeGrafter"/>
</dbReference>
<dbReference type="GeneID" id="28831099"/>
<dbReference type="Gene3D" id="2.40.110.10">
    <property type="entry name" value="Butyryl-CoA Dehydrogenase, subunit A, domain 2"/>
    <property type="match status" value="1"/>
</dbReference>
<dbReference type="STRING" id="149040.A0A194WYJ9"/>
<dbReference type="RefSeq" id="XP_018067375.1">
    <property type="nucleotide sequence ID" value="XM_018221373.1"/>
</dbReference>
<proteinExistence type="predicted"/>
<dbReference type="SUPFAM" id="SSF56645">
    <property type="entry name" value="Acyl-CoA dehydrogenase NM domain-like"/>
    <property type="match status" value="1"/>
</dbReference>
<reference evidence="1 2" key="1">
    <citation type="submission" date="2015-10" db="EMBL/GenBank/DDBJ databases">
        <title>Full genome of DAOMC 229536 Phialocephala scopiformis, a fungal endophyte of spruce producing the potent anti-insectan compound rugulosin.</title>
        <authorList>
            <consortium name="DOE Joint Genome Institute"/>
            <person name="Walker A.K."/>
            <person name="Frasz S.L."/>
            <person name="Seifert K.A."/>
            <person name="Miller J.D."/>
            <person name="Mondo S.J."/>
            <person name="Labutti K."/>
            <person name="Lipzen A."/>
            <person name="Dockter R."/>
            <person name="Kennedy M."/>
            <person name="Grigoriev I.V."/>
            <person name="Spatafora J.W."/>
        </authorList>
    </citation>
    <scope>NUCLEOTIDE SEQUENCE [LARGE SCALE GENOMIC DNA]</scope>
    <source>
        <strain evidence="1 2">CBS 120377</strain>
    </source>
</reference>
<keyword evidence="2" id="KW-1185">Reference proteome</keyword>
<dbReference type="OrthoDB" id="538336at2759"/>
<protein>
    <submittedName>
        <fullName evidence="1">Putative acyl-CoA oxidase</fullName>
    </submittedName>
</protein>